<evidence type="ECO:0008006" key="5">
    <source>
        <dbReference type="Google" id="ProtNLM"/>
    </source>
</evidence>
<organism evidence="3 4">
    <name type="scientific">Mycena rosella</name>
    <name type="common">Pink bonnet</name>
    <name type="synonym">Agaricus rosellus</name>
    <dbReference type="NCBI Taxonomy" id="1033263"/>
    <lineage>
        <taxon>Eukaryota</taxon>
        <taxon>Fungi</taxon>
        <taxon>Dikarya</taxon>
        <taxon>Basidiomycota</taxon>
        <taxon>Agaricomycotina</taxon>
        <taxon>Agaricomycetes</taxon>
        <taxon>Agaricomycetidae</taxon>
        <taxon>Agaricales</taxon>
        <taxon>Marasmiineae</taxon>
        <taxon>Mycenaceae</taxon>
        <taxon>Mycena</taxon>
    </lineage>
</organism>
<dbReference type="AlphaFoldDB" id="A0AAD7GWH4"/>
<feature type="compositionally biased region" description="Polar residues" evidence="2">
    <location>
        <begin position="13"/>
        <end position="26"/>
    </location>
</feature>
<keyword evidence="4" id="KW-1185">Reference proteome</keyword>
<proteinExistence type="predicted"/>
<name>A0AAD7GWH4_MYCRO</name>
<feature type="region of interest" description="Disordered" evidence="2">
    <location>
        <begin position="1"/>
        <end position="26"/>
    </location>
</feature>
<evidence type="ECO:0000313" key="4">
    <source>
        <dbReference type="Proteomes" id="UP001221757"/>
    </source>
</evidence>
<dbReference type="Proteomes" id="UP001221757">
    <property type="component" value="Unassembled WGS sequence"/>
</dbReference>
<evidence type="ECO:0000256" key="1">
    <source>
        <dbReference type="SAM" id="Coils"/>
    </source>
</evidence>
<comment type="caution">
    <text evidence="3">The sequence shown here is derived from an EMBL/GenBank/DDBJ whole genome shotgun (WGS) entry which is preliminary data.</text>
</comment>
<protein>
    <recommendedName>
        <fullName evidence="5">F-box domain-containing protein</fullName>
    </recommendedName>
</protein>
<dbReference type="Gene3D" id="1.20.1280.50">
    <property type="match status" value="1"/>
</dbReference>
<evidence type="ECO:0000313" key="3">
    <source>
        <dbReference type="EMBL" id="KAJ7706735.1"/>
    </source>
</evidence>
<keyword evidence="1" id="KW-0175">Coiled coil</keyword>
<evidence type="ECO:0000256" key="2">
    <source>
        <dbReference type="SAM" id="MobiDB-lite"/>
    </source>
</evidence>
<reference evidence="3" key="1">
    <citation type="submission" date="2023-03" db="EMBL/GenBank/DDBJ databases">
        <title>Massive genome expansion in bonnet fungi (Mycena s.s.) driven by repeated elements and novel gene families across ecological guilds.</title>
        <authorList>
            <consortium name="Lawrence Berkeley National Laboratory"/>
            <person name="Harder C.B."/>
            <person name="Miyauchi S."/>
            <person name="Viragh M."/>
            <person name="Kuo A."/>
            <person name="Thoen E."/>
            <person name="Andreopoulos B."/>
            <person name="Lu D."/>
            <person name="Skrede I."/>
            <person name="Drula E."/>
            <person name="Henrissat B."/>
            <person name="Morin E."/>
            <person name="Kohler A."/>
            <person name="Barry K."/>
            <person name="LaButti K."/>
            <person name="Morin E."/>
            <person name="Salamov A."/>
            <person name="Lipzen A."/>
            <person name="Mereny Z."/>
            <person name="Hegedus B."/>
            <person name="Baldrian P."/>
            <person name="Stursova M."/>
            <person name="Weitz H."/>
            <person name="Taylor A."/>
            <person name="Grigoriev I.V."/>
            <person name="Nagy L.G."/>
            <person name="Martin F."/>
            <person name="Kauserud H."/>
        </authorList>
    </citation>
    <scope>NUCLEOTIDE SEQUENCE</scope>
    <source>
        <strain evidence="3">CBHHK067</strain>
    </source>
</reference>
<sequence>MPASHCSQCGAPITSSAENPRDSSTNVQVVPKTLARHLQLMSTNAPPETIELAFIRTVAEKTRVRLADLENQMVGLRERVQQLEDEHILLSRYHAQNQAIISPLRRMPPEVLGDIFSWTLPSVRDALERLRFDMSHSPWVLAQVCSRWRAVALSTPSLWSLVVIDYRGKRANPLSMVKKQIERAQSLKIRFYGREKGHPRAQFEMFQLLAEHSPRWEEVFIELTSDTVPLLASVRNLPSLRRLGIQWNVSDSQAGVESMDCFQAAPSLLDVSVYNEFSSISIPLPAHQLTRYDLDGPWEVHQTILKLAVNLVEAHIYVVFNDLPWPDSDEINLLLLRRLFISHSEILEYLMAPAIQELAYAVREDEGPDPLLLHLEAFVERSGCRLRRLCLVGKPTADTAVGILRRILSVSELGIITDDPNHGQDAPVNVLVSHLTVSPGSAALAPQLSKIYFGCRAEGCIDYALYLQMLQSRWDAGGRTLKAAALLVDSGPHPDPATLRGLGALRQEGLDFLVLMGEEAADELRCWIYDSSR</sequence>
<accession>A0AAD7GWH4</accession>
<dbReference type="EMBL" id="JARKIE010000006">
    <property type="protein sequence ID" value="KAJ7706735.1"/>
    <property type="molecule type" value="Genomic_DNA"/>
</dbReference>
<feature type="coiled-coil region" evidence="1">
    <location>
        <begin position="59"/>
        <end position="86"/>
    </location>
</feature>
<gene>
    <name evidence="3" type="ORF">B0H17DRAFT_1001168</name>
</gene>